<dbReference type="InParanoid" id="Q750A6"/>
<dbReference type="EMBL" id="AE016820">
    <property type="protein sequence ID" value="AAS54540.1"/>
    <property type="molecule type" value="Genomic_DNA"/>
</dbReference>
<feature type="compositionally biased region" description="Basic and acidic residues" evidence="2">
    <location>
        <begin position="9"/>
        <end position="22"/>
    </location>
</feature>
<protein>
    <submittedName>
        <fullName evidence="3">AGR051Wp</fullName>
    </submittedName>
</protein>
<proteinExistence type="predicted"/>
<dbReference type="KEGG" id="ago:AGOS_AGR051W"/>
<feature type="region of interest" description="Disordered" evidence="2">
    <location>
        <begin position="78"/>
        <end position="116"/>
    </location>
</feature>
<organism evidence="3 4">
    <name type="scientific">Eremothecium gossypii (strain ATCC 10895 / CBS 109.51 / FGSC 9923 / NRRL Y-1056)</name>
    <name type="common">Yeast</name>
    <name type="synonym">Ashbya gossypii</name>
    <dbReference type="NCBI Taxonomy" id="284811"/>
    <lineage>
        <taxon>Eukaryota</taxon>
        <taxon>Fungi</taxon>
        <taxon>Dikarya</taxon>
        <taxon>Ascomycota</taxon>
        <taxon>Saccharomycotina</taxon>
        <taxon>Saccharomycetes</taxon>
        <taxon>Saccharomycetales</taxon>
        <taxon>Saccharomycetaceae</taxon>
        <taxon>Eremothecium</taxon>
    </lineage>
</organism>
<evidence type="ECO:0000256" key="2">
    <source>
        <dbReference type="SAM" id="MobiDB-lite"/>
    </source>
</evidence>
<accession>Q750A6</accession>
<sequence length="228" mass="25648">MQQPLNDISNREAATRGSDVFKRLAGSPMRRDGAAMDKPAMRLSPGKHAYQTSPKRLLAPEHLRSLTQSVDRHFFNTARATGRPGSRDAAFTASPTKGDGGFSNMTVAGGDGSLSRIRNRFSPVKERKPILASEQEDGAATRQNLLAKLQREEDVTQVTRRNTRQNSEASRYKVGKSQIVTRSRNVKFELPEDRMIAIELQNLKQLIHTLIERQDQLEDRLTRLEEQP</sequence>
<dbReference type="RefSeq" id="NP_986716.1">
    <property type="nucleotide sequence ID" value="NM_211778.1"/>
</dbReference>
<dbReference type="Pfam" id="PF17300">
    <property type="entry name" value="FIN1"/>
    <property type="match status" value="1"/>
</dbReference>
<feature type="coiled-coil region" evidence="1">
    <location>
        <begin position="200"/>
        <end position="227"/>
    </location>
</feature>
<dbReference type="FunCoup" id="Q750A6">
    <property type="interactions" value="193"/>
</dbReference>
<dbReference type="OrthoDB" id="4052026at2759"/>
<reference evidence="3 4" key="1">
    <citation type="journal article" date="2004" name="Science">
        <title>The Ashbya gossypii genome as a tool for mapping the ancient Saccharomyces cerevisiae genome.</title>
        <authorList>
            <person name="Dietrich F.S."/>
            <person name="Voegeli S."/>
            <person name="Brachat S."/>
            <person name="Lerch A."/>
            <person name="Gates K."/>
            <person name="Steiner S."/>
            <person name="Mohr C."/>
            <person name="Pohlmann R."/>
            <person name="Luedi P."/>
            <person name="Choi S."/>
            <person name="Wing R.A."/>
            <person name="Flavier A."/>
            <person name="Gaffney T.D."/>
            <person name="Philippsen P."/>
        </authorList>
    </citation>
    <scope>NUCLEOTIDE SEQUENCE [LARGE SCALE GENOMIC DNA]</scope>
    <source>
        <strain evidence="4">ATCC 10895 / CBS 109.51 / FGSC 9923 / NRRL Y-1056</strain>
    </source>
</reference>
<dbReference type="STRING" id="284811.Q750A6"/>
<name>Q750A6_EREGS</name>
<keyword evidence="4" id="KW-1185">Reference proteome</keyword>
<dbReference type="HOGENOM" id="CLU_095077_0_0_1"/>
<evidence type="ECO:0000313" key="3">
    <source>
        <dbReference type="EMBL" id="AAS54540.1"/>
    </source>
</evidence>
<dbReference type="eggNOG" id="ENOG502S4EM">
    <property type="taxonomic scope" value="Eukaryota"/>
</dbReference>
<gene>
    <name evidence="3" type="ORF">AGOS_AGR051W</name>
</gene>
<reference evidence="4" key="2">
    <citation type="journal article" date="2013" name="G3 (Bethesda)">
        <title>Genomes of Ashbya fungi isolated from insects reveal four mating-type loci, numerous translocations, lack of transposons, and distinct gene duplications.</title>
        <authorList>
            <person name="Dietrich F.S."/>
            <person name="Voegeli S."/>
            <person name="Kuo S."/>
            <person name="Philippsen P."/>
        </authorList>
    </citation>
    <scope>GENOME REANNOTATION</scope>
    <source>
        <strain evidence="4">ATCC 10895 / CBS 109.51 / FGSC 9923 / NRRL Y-1056</strain>
    </source>
</reference>
<keyword evidence="1" id="KW-0175">Coiled coil</keyword>
<dbReference type="GeneID" id="4623017"/>
<dbReference type="InterPro" id="IPR035260">
    <property type="entry name" value="Fin1"/>
</dbReference>
<dbReference type="OMA" id="MRISPNK"/>
<feature type="region of interest" description="Disordered" evidence="2">
    <location>
        <begin position="1"/>
        <end position="52"/>
    </location>
</feature>
<dbReference type="Proteomes" id="UP000000591">
    <property type="component" value="Chromosome VII"/>
</dbReference>
<evidence type="ECO:0000256" key="1">
    <source>
        <dbReference type="SAM" id="Coils"/>
    </source>
</evidence>
<dbReference type="AlphaFoldDB" id="Q750A6"/>
<evidence type="ECO:0000313" key="4">
    <source>
        <dbReference type="Proteomes" id="UP000000591"/>
    </source>
</evidence>